<sequence length="81" mass="10125">MNINLKYFVHLLKQQIQNLINLQQQYQTMELQMFQKIKLKYININQVKINKIQFLYMIVFQQFKIKNQQLLFQLINNQQQY</sequence>
<keyword evidence="2" id="KW-1185">Reference proteome</keyword>
<dbReference type="Proteomes" id="UP000689195">
    <property type="component" value="Unassembled WGS sequence"/>
</dbReference>
<protein>
    <submittedName>
        <fullName evidence="1">Uncharacterized protein</fullName>
    </submittedName>
</protein>
<dbReference type="AlphaFoldDB" id="A0A8S1UVM1"/>
<evidence type="ECO:0000313" key="2">
    <source>
        <dbReference type="Proteomes" id="UP000689195"/>
    </source>
</evidence>
<dbReference type="EMBL" id="CAJJDO010000049">
    <property type="protein sequence ID" value="CAD8168464.1"/>
    <property type="molecule type" value="Genomic_DNA"/>
</dbReference>
<accession>A0A8S1UVM1</accession>
<evidence type="ECO:0000313" key="1">
    <source>
        <dbReference type="EMBL" id="CAD8168464.1"/>
    </source>
</evidence>
<comment type="caution">
    <text evidence="1">The sequence shown here is derived from an EMBL/GenBank/DDBJ whole genome shotgun (WGS) entry which is preliminary data.</text>
</comment>
<proteinExistence type="predicted"/>
<name>A0A8S1UVM1_9CILI</name>
<organism evidence="1 2">
    <name type="scientific">Paramecium pentaurelia</name>
    <dbReference type="NCBI Taxonomy" id="43138"/>
    <lineage>
        <taxon>Eukaryota</taxon>
        <taxon>Sar</taxon>
        <taxon>Alveolata</taxon>
        <taxon>Ciliophora</taxon>
        <taxon>Intramacronucleata</taxon>
        <taxon>Oligohymenophorea</taxon>
        <taxon>Peniculida</taxon>
        <taxon>Parameciidae</taxon>
        <taxon>Paramecium</taxon>
    </lineage>
</organism>
<gene>
    <name evidence="1" type="ORF">PPENT_87.1.T0490126</name>
</gene>
<reference evidence="1" key="1">
    <citation type="submission" date="2021-01" db="EMBL/GenBank/DDBJ databases">
        <authorList>
            <consortium name="Genoscope - CEA"/>
            <person name="William W."/>
        </authorList>
    </citation>
    <scope>NUCLEOTIDE SEQUENCE</scope>
</reference>